<dbReference type="GO" id="GO:0046404">
    <property type="term" value="F:ATP-dependent polydeoxyribonucleotide 5'-hydroxyl-kinase activity"/>
    <property type="evidence" value="ECO:0007669"/>
    <property type="project" value="TreeGrafter"/>
</dbReference>
<dbReference type="InterPro" id="IPR013954">
    <property type="entry name" value="PNK3P"/>
</dbReference>
<name>A0A0W8DVB5_PHYNI</name>
<dbReference type="PANTHER" id="PTHR12083">
    <property type="entry name" value="BIFUNCTIONAL POLYNUCLEOTIDE PHOSPHATASE/KINASE"/>
    <property type="match status" value="1"/>
</dbReference>
<comment type="caution">
    <text evidence="1">The sequence shown here is derived from an EMBL/GenBank/DDBJ whole genome shotgun (WGS) entry which is preliminary data.</text>
</comment>
<dbReference type="EMBL" id="LNFP01000005">
    <property type="protein sequence ID" value="KUF99986.1"/>
    <property type="molecule type" value="Genomic_DNA"/>
</dbReference>
<organism evidence="1 2">
    <name type="scientific">Phytophthora nicotianae</name>
    <name type="common">Potato buckeye rot agent</name>
    <name type="synonym">Phytophthora parasitica</name>
    <dbReference type="NCBI Taxonomy" id="4792"/>
    <lineage>
        <taxon>Eukaryota</taxon>
        <taxon>Sar</taxon>
        <taxon>Stramenopiles</taxon>
        <taxon>Oomycota</taxon>
        <taxon>Peronosporomycetes</taxon>
        <taxon>Peronosporales</taxon>
        <taxon>Peronosporaceae</taxon>
        <taxon>Phytophthora</taxon>
    </lineage>
</organism>
<proteinExistence type="predicted"/>
<dbReference type="Gene3D" id="3.40.50.1000">
    <property type="entry name" value="HAD superfamily/HAD-like"/>
    <property type="match status" value="1"/>
</dbReference>
<dbReference type="GO" id="GO:0016853">
    <property type="term" value="F:isomerase activity"/>
    <property type="evidence" value="ECO:0007669"/>
    <property type="project" value="UniProtKB-KW"/>
</dbReference>
<dbReference type="GO" id="GO:0006281">
    <property type="term" value="P:DNA repair"/>
    <property type="evidence" value="ECO:0007669"/>
    <property type="project" value="TreeGrafter"/>
</dbReference>
<reference evidence="1 2" key="1">
    <citation type="submission" date="2015-11" db="EMBL/GenBank/DDBJ databases">
        <title>Genomes and virulence difference between two physiological races of Phytophthora nicotianae.</title>
        <authorList>
            <person name="Liu H."/>
            <person name="Ma X."/>
            <person name="Yu H."/>
            <person name="Fang D."/>
            <person name="Li Y."/>
            <person name="Wang X."/>
            <person name="Wang W."/>
            <person name="Dong Y."/>
            <person name="Xiao B."/>
        </authorList>
    </citation>
    <scope>NUCLEOTIDE SEQUENCE [LARGE SCALE GENOMIC DNA]</scope>
    <source>
        <strain evidence="2">race 1</strain>
    </source>
</reference>
<dbReference type="SUPFAM" id="SSF56784">
    <property type="entry name" value="HAD-like"/>
    <property type="match status" value="1"/>
</dbReference>
<dbReference type="Pfam" id="PF08645">
    <property type="entry name" value="PNK3P"/>
    <property type="match status" value="1"/>
</dbReference>
<dbReference type="InterPro" id="IPR023214">
    <property type="entry name" value="HAD_sf"/>
</dbReference>
<dbReference type="InterPro" id="IPR036412">
    <property type="entry name" value="HAD-like_sf"/>
</dbReference>
<dbReference type="PANTHER" id="PTHR12083:SF9">
    <property type="entry name" value="BIFUNCTIONAL POLYNUCLEOTIDE PHOSPHATASE_KINASE"/>
    <property type="match status" value="1"/>
</dbReference>
<gene>
    <name evidence="1" type="ORF">AM588_10009159</name>
</gene>
<dbReference type="GO" id="GO:0003690">
    <property type="term" value="F:double-stranded DNA binding"/>
    <property type="evidence" value="ECO:0007669"/>
    <property type="project" value="TreeGrafter"/>
</dbReference>
<evidence type="ECO:0000313" key="2">
    <source>
        <dbReference type="Proteomes" id="UP000054636"/>
    </source>
</evidence>
<protein>
    <submittedName>
        <fullName evidence="1">Triosephosphate isomerase</fullName>
    </submittedName>
</protein>
<dbReference type="AlphaFoldDB" id="A0A0W8DVB5"/>
<dbReference type="GO" id="GO:0046403">
    <property type="term" value="F:polynucleotide 3'-phosphatase activity"/>
    <property type="evidence" value="ECO:0007669"/>
    <property type="project" value="TreeGrafter"/>
</dbReference>
<dbReference type="Proteomes" id="UP000054636">
    <property type="component" value="Unassembled WGS sequence"/>
</dbReference>
<sequence>MDDSASSLYVLDARAKQQQENPVDKFKIAGFDLDGTLIVTKSGKKFAKDKDDWKLFHPTLVRDKLAQLARDGFTLTIFSNQNGIAKGHITAAQVQVQDLRVWSAVVLFDED</sequence>
<accession>A0A0W8DVB5</accession>
<keyword evidence="1" id="KW-0413">Isomerase</keyword>
<evidence type="ECO:0000313" key="1">
    <source>
        <dbReference type="EMBL" id="KUF99986.1"/>
    </source>
</evidence>